<keyword evidence="4" id="KW-1185">Reference proteome</keyword>
<proteinExistence type="predicted"/>
<protein>
    <submittedName>
        <fullName evidence="3">Nicotinamide riboside kinase, putative</fullName>
        <ecNumber evidence="3">2.7.1.-</ecNumber>
    </submittedName>
</protein>
<evidence type="ECO:0000313" key="4">
    <source>
        <dbReference type="Proteomes" id="UP000002605"/>
    </source>
</evidence>
<evidence type="ECO:0000313" key="2">
    <source>
        <dbReference type="CGD" id="CAL0000168095"/>
    </source>
</evidence>
<dbReference type="PRINTS" id="PR00988">
    <property type="entry name" value="URIDINKINASE"/>
</dbReference>
<keyword evidence="3" id="KW-0418">Kinase</keyword>
<keyword evidence="3" id="KW-0808">Transferase</keyword>
<dbReference type="CGD" id="CAL0000168095">
    <property type="gene designation" value="Cd36_29560"/>
</dbReference>
<dbReference type="GO" id="GO:0016301">
    <property type="term" value="F:kinase activity"/>
    <property type="evidence" value="ECO:0007669"/>
    <property type="project" value="UniProtKB-KW"/>
</dbReference>
<dbReference type="KEGG" id="cdu:CD36_29560"/>
<sequence length="247" mass="28122">MTISGIENNNIGNQVLLVALGGASSSGKTTVAKALKLLIPSSVLIHLDDFYFTDSDIPVDPETGYQNWDCPQAIDFDRFTECLQNLKKGVFTSVKSIEPSESDLKLSKEEEIHFAKEITNNSQKFVKKKIVLVDGFMLFHDPNIIKLFDIKLFFHAPFDTLKSRREARKGYTTAEGFWVDPPNYFSKIVWPAYVKSHAYLYQEEKVDSNELNQQIVQRYDLVDVDNNDTTRLYALVETSLSSIINHL</sequence>
<name>B9WLM5_CANDC</name>
<dbReference type="OrthoDB" id="10041966at2759"/>
<dbReference type="InterPro" id="IPR006083">
    <property type="entry name" value="PRK/URK"/>
</dbReference>
<dbReference type="Pfam" id="PF00485">
    <property type="entry name" value="PRK"/>
    <property type="match status" value="1"/>
</dbReference>
<evidence type="ECO:0000313" key="3">
    <source>
        <dbReference type="EMBL" id="CAX39987.1"/>
    </source>
</evidence>
<dbReference type="RefSeq" id="XP_002421986.1">
    <property type="nucleotide sequence ID" value="XM_002421941.1"/>
</dbReference>
<dbReference type="VEuPathDB" id="FungiDB:CD36_29560"/>
<dbReference type="Proteomes" id="UP000002605">
    <property type="component" value="Chromosome R"/>
</dbReference>
<evidence type="ECO:0000259" key="1">
    <source>
        <dbReference type="Pfam" id="PF00485"/>
    </source>
</evidence>
<reference evidence="3 4" key="1">
    <citation type="journal article" date="2009" name="Genome Res.">
        <title>Comparative genomics of the fungal pathogens Candida dubliniensis and Candida albicans.</title>
        <authorList>
            <person name="Jackson A.P."/>
            <person name="Gamble J.A."/>
            <person name="Yeomans T."/>
            <person name="Moran G.P."/>
            <person name="Saunders D."/>
            <person name="Harris D."/>
            <person name="Aslett M."/>
            <person name="Barrell J.F."/>
            <person name="Butler G."/>
            <person name="Citiulo F."/>
            <person name="Coleman D.C."/>
            <person name="de Groot P.W.J."/>
            <person name="Goodwin T.J."/>
            <person name="Quail M.A."/>
            <person name="McQuillan J."/>
            <person name="Munro C.A."/>
            <person name="Pain A."/>
            <person name="Poulter R.T."/>
            <person name="Rajandream M.A."/>
            <person name="Renauld H."/>
            <person name="Spiering M.J."/>
            <person name="Tivey A."/>
            <person name="Gow N.A.R."/>
            <person name="Barrell B."/>
            <person name="Sullivan D.J."/>
            <person name="Berriman M."/>
        </authorList>
    </citation>
    <scope>NUCLEOTIDE SEQUENCE [LARGE SCALE GENOMIC DNA]</scope>
    <source>
        <strain evidence="4">CD36 / ATCC MYA-646 / CBS 7987 / NCPF 3949 / NRRL Y-17841</strain>
    </source>
</reference>
<gene>
    <name evidence="2" type="ordered locus">Cd36_29560</name>
    <name evidence="3" type="ORF">CD36_29560</name>
</gene>
<dbReference type="CDD" id="cd02024">
    <property type="entry name" value="NRK1"/>
    <property type="match status" value="1"/>
</dbReference>
<dbReference type="HOGENOM" id="CLU_058668_1_1_1"/>
<dbReference type="Gene3D" id="3.40.50.300">
    <property type="entry name" value="P-loop containing nucleotide triphosphate hydrolases"/>
    <property type="match status" value="1"/>
</dbReference>
<dbReference type="AlphaFoldDB" id="B9WLM5"/>
<dbReference type="EMBL" id="FM992695">
    <property type="protein sequence ID" value="CAX39987.1"/>
    <property type="molecule type" value="Genomic_DNA"/>
</dbReference>
<dbReference type="InterPro" id="IPR027417">
    <property type="entry name" value="P-loop_NTPase"/>
</dbReference>
<dbReference type="GO" id="GO:0005524">
    <property type="term" value="F:ATP binding"/>
    <property type="evidence" value="ECO:0007669"/>
    <property type="project" value="InterPro"/>
</dbReference>
<dbReference type="SUPFAM" id="SSF52540">
    <property type="entry name" value="P-loop containing nucleoside triphosphate hydrolases"/>
    <property type="match status" value="1"/>
</dbReference>
<dbReference type="GeneID" id="8050102"/>
<dbReference type="PANTHER" id="PTHR10285">
    <property type="entry name" value="URIDINE KINASE"/>
    <property type="match status" value="1"/>
</dbReference>
<organism evidence="3 4">
    <name type="scientific">Candida dubliniensis (strain CD36 / ATCC MYA-646 / CBS 7987 / NCPF 3949 / NRRL Y-17841)</name>
    <name type="common">Yeast</name>
    <dbReference type="NCBI Taxonomy" id="573826"/>
    <lineage>
        <taxon>Eukaryota</taxon>
        <taxon>Fungi</taxon>
        <taxon>Dikarya</taxon>
        <taxon>Ascomycota</taxon>
        <taxon>Saccharomycotina</taxon>
        <taxon>Pichiomycetes</taxon>
        <taxon>Debaryomycetaceae</taxon>
        <taxon>Candida/Lodderomyces clade</taxon>
        <taxon>Candida</taxon>
    </lineage>
</organism>
<feature type="domain" description="Phosphoribulokinase/uridine kinase" evidence="1">
    <location>
        <begin position="18"/>
        <end position="157"/>
    </location>
</feature>
<dbReference type="eggNOG" id="KOG3308">
    <property type="taxonomic scope" value="Eukaryota"/>
</dbReference>
<dbReference type="EC" id="2.7.1.-" evidence="3"/>
<accession>B9WLM5</accession>